<dbReference type="OrthoDB" id="3664501at2759"/>
<sequence length="122" mass="14462">MWLFSEGSDWGDDSDVDEDFDMEESLEQVIDDEYRFLAKTRWFFSAAAIAIHYLEQHLQQRKMMRHVVLQENRISASNPKAHMQVFPHTCRENPSFRLVQHVGLWSCMSPPWMDGHNQPRPL</sequence>
<dbReference type="Proteomes" id="UP000800038">
    <property type="component" value="Unassembled WGS sequence"/>
</dbReference>
<gene>
    <name evidence="1" type="ORF">EJ02DRAFT_146467</name>
</gene>
<keyword evidence="2" id="KW-1185">Reference proteome</keyword>
<protein>
    <submittedName>
        <fullName evidence="1">Uncharacterized protein</fullName>
    </submittedName>
</protein>
<dbReference type="AlphaFoldDB" id="A0A6A5SXM8"/>
<dbReference type="EMBL" id="ML976027">
    <property type="protein sequence ID" value="KAF1943266.1"/>
    <property type="molecule type" value="Genomic_DNA"/>
</dbReference>
<evidence type="ECO:0000313" key="2">
    <source>
        <dbReference type="Proteomes" id="UP000800038"/>
    </source>
</evidence>
<evidence type="ECO:0000313" key="1">
    <source>
        <dbReference type="EMBL" id="KAF1943266.1"/>
    </source>
</evidence>
<reference evidence="1" key="1">
    <citation type="journal article" date="2020" name="Stud. Mycol.">
        <title>101 Dothideomycetes genomes: a test case for predicting lifestyles and emergence of pathogens.</title>
        <authorList>
            <person name="Haridas S."/>
            <person name="Albert R."/>
            <person name="Binder M."/>
            <person name="Bloem J."/>
            <person name="Labutti K."/>
            <person name="Salamov A."/>
            <person name="Andreopoulos B."/>
            <person name="Baker S."/>
            <person name="Barry K."/>
            <person name="Bills G."/>
            <person name="Bluhm B."/>
            <person name="Cannon C."/>
            <person name="Castanera R."/>
            <person name="Culley D."/>
            <person name="Daum C."/>
            <person name="Ezra D."/>
            <person name="Gonzalez J."/>
            <person name="Henrissat B."/>
            <person name="Kuo A."/>
            <person name="Liang C."/>
            <person name="Lipzen A."/>
            <person name="Lutzoni F."/>
            <person name="Magnuson J."/>
            <person name="Mondo S."/>
            <person name="Nolan M."/>
            <person name="Ohm R."/>
            <person name="Pangilinan J."/>
            <person name="Park H.-J."/>
            <person name="Ramirez L."/>
            <person name="Alfaro M."/>
            <person name="Sun H."/>
            <person name="Tritt A."/>
            <person name="Yoshinaga Y."/>
            <person name="Zwiers L.-H."/>
            <person name="Turgeon B."/>
            <person name="Goodwin S."/>
            <person name="Spatafora J."/>
            <person name="Crous P."/>
            <person name="Grigoriev I."/>
        </authorList>
    </citation>
    <scope>NUCLEOTIDE SEQUENCE</scope>
    <source>
        <strain evidence="1">CBS 161.51</strain>
    </source>
</reference>
<proteinExistence type="predicted"/>
<accession>A0A6A5SXM8</accession>
<organism evidence="1 2">
    <name type="scientific">Clathrospora elynae</name>
    <dbReference type="NCBI Taxonomy" id="706981"/>
    <lineage>
        <taxon>Eukaryota</taxon>
        <taxon>Fungi</taxon>
        <taxon>Dikarya</taxon>
        <taxon>Ascomycota</taxon>
        <taxon>Pezizomycotina</taxon>
        <taxon>Dothideomycetes</taxon>
        <taxon>Pleosporomycetidae</taxon>
        <taxon>Pleosporales</taxon>
        <taxon>Diademaceae</taxon>
        <taxon>Clathrospora</taxon>
    </lineage>
</organism>
<name>A0A6A5SXM8_9PLEO</name>